<evidence type="ECO:0000256" key="1">
    <source>
        <dbReference type="ARBA" id="ARBA00000077"/>
    </source>
</evidence>
<reference evidence="13" key="1">
    <citation type="journal article" date="2022" name="Int. J. Syst. Evol. Microbiol.">
        <title>Pseudomonas aegrilactucae sp. nov. and Pseudomonas morbosilactucae sp. nov., pathogens causing bacterial rot of lettuce in Japan.</title>
        <authorList>
            <person name="Sawada H."/>
            <person name="Fujikawa T."/>
            <person name="Satou M."/>
        </authorList>
    </citation>
    <scope>NUCLEOTIDE SEQUENCE</scope>
    <source>
        <strain evidence="13">0166_1</strain>
    </source>
</reference>
<comment type="cofactor">
    <cofactor evidence="10">
        <name>Mg(2+)</name>
        <dbReference type="ChEBI" id="CHEBI:18420"/>
    </cofactor>
    <text evidence="10">Binds 1 Mg(2+) ion per subunit. May bind a second metal ion at a regulatory site, or after substrate binding.</text>
</comment>
<dbReference type="InterPro" id="IPR012337">
    <property type="entry name" value="RNaseH-like_sf"/>
</dbReference>
<evidence type="ECO:0000256" key="6">
    <source>
        <dbReference type="ARBA" id="ARBA00022723"/>
    </source>
</evidence>
<dbReference type="Proteomes" id="UP001162834">
    <property type="component" value="Chromosome"/>
</dbReference>
<dbReference type="InterPro" id="IPR022892">
    <property type="entry name" value="RNaseHI"/>
</dbReference>
<evidence type="ECO:0000256" key="8">
    <source>
        <dbReference type="ARBA" id="ARBA00022801"/>
    </source>
</evidence>
<comment type="subcellular location">
    <subcellularLocation>
        <location evidence="10">Cytoplasm</location>
    </subcellularLocation>
</comment>
<keyword evidence="5 10" id="KW-0540">Nuclease</keyword>
<evidence type="ECO:0000256" key="10">
    <source>
        <dbReference type="HAMAP-Rule" id="MF_00042"/>
    </source>
</evidence>
<evidence type="ECO:0000313" key="13">
    <source>
        <dbReference type="EMBL" id="UGS36592.1"/>
    </source>
</evidence>
<feature type="region of interest" description="Disordered" evidence="11">
    <location>
        <begin position="1"/>
        <end position="25"/>
    </location>
</feature>
<accession>A0A9E6XZ22</accession>
<comment type="subunit">
    <text evidence="3 10">Monomer.</text>
</comment>
<dbReference type="SUPFAM" id="SSF53098">
    <property type="entry name" value="Ribonuclease H-like"/>
    <property type="match status" value="1"/>
</dbReference>
<dbReference type="Gene3D" id="3.30.420.10">
    <property type="entry name" value="Ribonuclease H-like superfamily/Ribonuclease H"/>
    <property type="match status" value="1"/>
</dbReference>
<organism evidence="13 14">
    <name type="scientific">Capillimicrobium parvum</name>
    <dbReference type="NCBI Taxonomy" id="2884022"/>
    <lineage>
        <taxon>Bacteria</taxon>
        <taxon>Bacillati</taxon>
        <taxon>Actinomycetota</taxon>
        <taxon>Thermoleophilia</taxon>
        <taxon>Solirubrobacterales</taxon>
        <taxon>Capillimicrobiaceae</taxon>
        <taxon>Capillimicrobium</taxon>
    </lineage>
</organism>
<feature type="binding site" evidence="10">
    <location>
        <position position="72"/>
    </location>
    <ligand>
        <name>Mg(2+)</name>
        <dbReference type="ChEBI" id="CHEBI:18420"/>
        <label>1</label>
    </ligand>
</feature>
<dbReference type="AlphaFoldDB" id="A0A9E6XZ22"/>
<dbReference type="GO" id="GO:0003676">
    <property type="term" value="F:nucleic acid binding"/>
    <property type="evidence" value="ECO:0007669"/>
    <property type="project" value="InterPro"/>
</dbReference>
<feature type="binding site" evidence="10">
    <location>
        <position position="32"/>
    </location>
    <ligand>
        <name>Mg(2+)</name>
        <dbReference type="ChEBI" id="CHEBI:18420"/>
        <label>1</label>
    </ligand>
</feature>
<dbReference type="InterPro" id="IPR036397">
    <property type="entry name" value="RNaseH_sf"/>
</dbReference>
<dbReference type="HAMAP" id="MF_00042">
    <property type="entry name" value="RNase_H"/>
    <property type="match status" value="1"/>
</dbReference>
<dbReference type="EC" id="3.1.26.4" evidence="4 10"/>
<feature type="domain" description="RNase H type-1" evidence="12">
    <location>
        <begin position="23"/>
        <end position="173"/>
    </location>
</feature>
<keyword evidence="14" id="KW-1185">Reference proteome</keyword>
<comment type="catalytic activity">
    <reaction evidence="1 10">
        <text>Endonucleolytic cleavage to 5'-phosphomonoester.</text>
        <dbReference type="EC" id="3.1.26.4"/>
    </reaction>
</comment>
<dbReference type="Pfam" id="PF00075">
    <property type="entry name" value="RNase_H"/>
    <property type="match status" value="1"/>
</dbReference>
<dbReference type="PANTHER" id="PTHR10642">
    <property type="entry name" value="RIBONUCLEASE H1"/>
    <property type="match status" value="1"/>
</dbReference>
<evidence type="ECO:0000256" key="3">
    <source>
        <dbReference type="ARBA" id="ARBA00011245"/>
    </source>
</evidence>
<feature type="binding site" evidence="10">
    <location>
        <position position="32"/>
    </location>
    <ligand>
        <name>Mg(2+)</name>
        <dbReference type="ChEBI" id="CHEBI:18420"/>
        <label>2</label>
    </ligand>
</feature>
<dbReference type="GO" id="GO:0005737">
    <property type="term" value="C:cytoplasm"/>
    <property type="evidence" value="ECO:0007669"/>
    <property type="project" value="UniProtKB-SubCell"/>
</dbReference>
<evidence type="ECO:0000256" key="9">
    <source>
        <dbReference type="ARBA" id="ARBA00022842"/>
    </source>
</evidence>
<dbReference type="CDD" id="cd09278">
    <property type="entry name" value="RNase_HI_prokaryote_like"/>
    <property type="match status" value="1"/>
</dbReference>
<keyword evidence="9 10" id="KW-0460">Magnesium</keyword>
<evidence type="ECO:0000256" key="2">
    <source>
        <dbReference type="ARBA" id="ARBA00005300"/>
    </source>
</evidence>
<proteinExistence type="inferred from homology"/>
<comment type="similarity">
    <text evidence="2 10">Belongs to the RNase H family.</text>
</comment>
<evidence type="ECO:0000259" key="12">
    <source>
        <dbReference type="PROSITE" id="PS50879"/>
    </source>
</evidence>
<dbReference type="GO" id="GO:0000287">
    <property type="term" value="F:magnesium ion binding"/>
    <property type="evidence" value="ECO:0007669"/>
    <property type="project" value="UniProtKB-UniRule"/>
</dbReference>
<keyword evidence="7 10" id="KW-0255">Endonuclease</keyword>
<keyword evidence="6 10" id="KW-0479">Metal-binding</keyword>
<dbReference type="NCBIfam" id="NF001236">
    <property type="entry name" value="PRK00203.1"/>
    <property type="match status" value="1"/>
</dbReference>
<comment type="function">
    <text evidence="10">Endonuclease that specifically degrades the RNA of RNA-DNA hybrids.</text>
</comment>
<gene>
    <name evidence="10 13" type="primary">rnhA</name>
    <name evidence="13" type="ORF">DSM104329_03000</name>
</gene>
<name>A0A9E6XZ22_9ACTN</name>
<dbReference type="RefSeq" id="WP_259310661.1">
    <property type="nucleotide sequence ID" value="NZ_CP087164.1"/>
</dbReference>
<dbReference type="GO" id="GO:0004523">
    <property type="term" value="F:RNA-DNA hybrid ribonuclease activity"/>
    <property type="evidence" value="ECO:0007669"/>
    <property type="project" value="UniProtKB-UniRule"/>
</dbReference>
<keyword evidence="8 10" id="KW-0378">Hydrolase</keyword>
<feature type="binding site" evidence="10">
    <location>
        <position position="165"/>
    </location>
    <ligand>
        <name>Mg(2+)</name>
        <dbReference type="ChEBI" id="CHEBI:18420"/>
        <label>2</label>
    </ligand>
</feature>
<dbReference type="GO" id="GO:0043137">
    <property type="term" value="P:DNA replication, removal of RNA primer"/>
    <property type="evidence" value="ECO:0007669"/>
    <property type="project" value="TreeGrafter"/>
</dbReference>
<evidence type="ECO:0000256" key="11">
    <source>
        <dbReference type="SAM" id="MobiDB-lite"/>
    </source>
</evidence>
<protein>
    <recommendedName>
        <fullName evidence="4 10">Ribonuclease H</fullName>
        <shortName evidence="10">RNase H</shortName>
        <ecNumber evidence="4 10">3.1.26.4</ecNumber>
    </recommendedName>
</protein>
<keyword evidence="10" id="KW-0963">Cytoplasm</keyword>
<evidence type="ECO:0000256" key="7">
    <source>
        <dbReference type="ARBA" id="ARBA00022759"/>
    </source>
</evidence>
<dbReference type="InterPro" id="IPR050092">
    <property type="entry name" value="RNase_H"/>
</dbReference>
<evidence type="ECO:0000256" key="5">
    <source>
        <dbReference type="ARBA" id="ARBA00022722"/>
    </source>
</evidence>
<dbReference type="EMBL" id="CP087164">
    <property type="protein sequence ID" value="UGS36592.1"/>
    <property type="molecule type" value="Genomic_DNA"/>
</dbReference>
<dbReference type="InterPro" id="IPR002156">
    <property type="entry name" value="RNaseH_domain"/>
</dbReference>
<dbReference type="PANTHER" id="PTHR10642:SF26">
    <property type="entry name" value="RIBONUCLEASE H1"/>
    <property type="match status" value="1"/>
</dbReference>
<dbReference type="PROSITE" id="PS50879">
    <property type="entry name" value="RNASE_H_1"/>
    <property type="match status" value="1"/>
</dbReference>
<evidence type="ECO:0000256" key="4">
    <source>
        <dbReference type="ARBA" id="ARBA00012180"/>
    </source>
</evidence>
<feature type="binding site" evidence="10">
    <location>
        <position position="94"/>
    </location>
    <ligand>
        <name>Mg(2+)</name>
        <dbReference type="ChEBI" id="CHEBI:18420"/>
        <label>1</label>
    </ligand>
</feature>
<sequence>MPASTYPRRRRRPNPPETPFEARPGEAAIWTDGACRGNPGPGGWAAIVVHAEAGAPAELSGGEAHTTNNRMEYTAALEGLRSLPDGSRVCIVTDSRLMLDSMTRWIDGWKRKGWKTAGGDPVKNQDLVQALDAEMARHAEVRWHWVRGHETGAAHAHKALNDRADQLAVAAAAAAG</sequence>
<evidence type="ECO:0000313" key="14">
    <source>
        <dbReference type="Proteomes" id="UP001162834"/>
    </source>
</evidence>
<dbReference type="KEGG" id="sbae:DSM104329_03000"/>